<dbReference type="AlphaFoldDB" id="A0A0V1CMZ2"/>
<evidence type="ECO:0000313" key="2">
    <source>
        <dbReference type="Proteomes" id="UP000054632"/>
    </source>
</evidence>
<name>A0A0V1CMZ2_TRIPS</name>
<dbReference type="EMBL" id="JYDR01003791">
    <property type="protein sequence ID" value="KRY50582.1"/>
    <property type="molecule type" value="Genomic_DNA"/>
</dbReference>
<sequence length="57" mass="6642">MQYGMKWPFTIVLISKRWATAAFDIGKVIKKYYACFMTAGSPDILVQHCDVEKYYDV</sequence>
<dbReference type="Proteomes" id="UP000054632">
    <property type="component" value="Unassembled WGS sequence"/>
</dbReference>
<evidence type="ECO:0000313" key="1">
    <source>
        <dbReference type="EMBL" id="KRY50582.1"/>
    </source>
</evidence>
<reference evidence="1 2" key="1">
    <citation type="submission" date="2015-01" db="EMBL/GenBank/DDBJ databases">
        <title>Evolution of Trichinella species and genotypes.</title>
        <authorList>
            <person name="Korhonen P.K."/>
            <person name="Edoardo P."/>
            <person name="Giuseppe L.R."/>
            <person name="Gasser R.B."/>
        </authorList>
    </citation>
    <scope>NUCLEOTIDE SEQUENCE [LARGE SCALE GENOMIC DNA]</scope>
    <source>
        <strain evidence="1">ISS13</strain>
    </source>
</reference>
<gene>
    <name evidence="1" type="ORF">T4A_5457</name>
</gene>
<organism evidence="1 2">
    <name type="scientific">Trichinella pseudospiralis</name>
    <name type="common">Parasitic roundworm</name>
    <dbReference type="NCBI Taxonomy" id="6337"/>
    <lineage>
        <taxon>Eukaryota</taxon>
        <taxon>Metazoa</taxon>
        <taxon>Ecdysozoa</taxon>
        <taxon>Nematoda</taxon>
        <taxon>Enoplea</taxon>
        <taxon>Dorylaimia</taxon>
        <taxon>Trichinellida</taxon>
        <taxon>Trichinellidae</taxon>
        <taxon>Trichinella</taxon>
    </lineage>
</organism>
<proteinExistence type="predicted"/>
<accession>A0A0V1CMZ2</accession>
<protein>
    <submittedName>
        <fullName evidence="1">Uncharacterized protein</fullName>
    </submittedName>
</protein>
<comment type="caution">
    <text evidence="1">The sequence shown here is derived from an EMBL/GenBank/DDBJ whole genome shotgun (WGS) entry which is preliminary data.</text>
</comment>